<dbReference type="RefSeq" id="WP_268633043.1">
    <property type="nucleotide sequence ID" value="NZ_JAMDLY010000024.1"/>
</dbReference>
<protein>
    <submittedName>
        <fullName evidence="1">Uncharacterized protein</fullName>
    </submittedName>
</protein>
<comment type="caution">
    <text evidence="1">The sequence shown here is derived from an EMBL/GenBank/DDBJ whole genome shotgun (WGS) entry which is preliminary data.</text>
</comment>
<dbReference type="EMBL" id="JAMDLY010000024">
    <property type="protein sequence ID" value="MCY9532959.1"/>
    <property type="molecule type" value="Genomic_DNA"/>
</dbReference>
<reference evidence="1 2" key="1">
    <citation type="submission" date="2022-05" db="EMBL/GenBank/DDBJ databases">
        <title>Genome Sequencing of Bee-Associated Microbes.</title>
        <authorList>
            <person name="Dunlap C."/>
        </authorList>
    </citation>
    <scope>NUCLEOTIDE SEQUENCE [LARGE SCALE GENOMIC DNA]</scope>
    <source>
        <strain evidence="1 2">NRRL NRS-750</strain>
    </source>
</reference>
<keyword evidence="2" id="KW-1185">Reference proteome</keyword>
<proteinExistence type="predicted"/>
<name>A0ABT4EGV9_PAEAL</name>
<accession>A0ABT4EGV9</accession>
<evidence type="ECO:0000313" key="2">
    <source>
        <dbReference type="Proteomes" id="UP001527090"/>
    </source>
</evidence>
<organism evidence="1 2">
    <name type="scientific">Paenibacillus alvei</name>
    <name type="common">Bacillus alvei</name>
    <dbReference type="NCBI Taxonomy" id="44250"/>
    <lineage>
        <taxon>Bacteria</taxon>
        <taxon>Bacillati</taxon>
        <taxon>Bacillota</taxon>
        <taxon>Bacilli</taxon>
        <taxon>Bacillales</taxon>
        <taxon>Paenibacillaceae</taxon>
        <taxon>Paenibacillus</taxon>
    </lineage>
</organism>
<gene>
    <name evidence="1" type="ORF">M5X04_26985</name>
</gene>
<dbReference type="Proteomes" id="UP001527090">
    <property type="component" value="Unassembled WGS sequence"/>
</dbReference>
<sequence>MGANKGQVEKIIVVLDYAKSVILREGEMEYAELKRRDRNDIFDYVEESFCLNWDGEYWILDTSNFVGDLADIDLVFDISDGNACNMRVGFGVSEGASVSSIDALIAKLRGLVAQEAINIVNLTPHTINIMSDGSDGEITSIPSSGEARATTTREHYGTINGIQIYRTSFGAVQGLPKPQKDTIYIVSSITAQAVPDRDDVFIPDDIVRDEQGRVIGCRALGRI</sequence>
<evidence type="ECO:0000313" key="1">
    <source>
        <dbReference type="EMBL" id="MCY9532959.1"/>
    </source>
</evidence>